<reference evidence="2" key="1">
    <citation type="submission" date="2022-11" db="UniProtKB">
        <authorList>
            <consortium name="WormBaseParasite"/>
        </authorList>
    </citation>
    <scope>IDENTIFICATION</scope>
</reference>
<dbReference type="WBParaSite" id="JU765_v2.g16159.t2">
    <property type="protein sequence ID" value="JU765_v2.g16159.t2"/>
    <property type="gene ID" value="JU765_v2.g16159"/>
</dbReference>
<accession>A0AC34QGB3</accession>
<organism evidence="1 2">
    <name type="scientific">Panagrolaimus sp. JU765</name>
    <dbReference type="NCBI Taxonomy" id="591449"/>
    <lineage>
        <taxon>Eukaryota</taxon>
        <taxon>Metazoa</taxon>
        <taxon>Ecdysozoa</taxon>
        <taxon>Nematoda</taxon>
        <taxon>Chromadorea</taxon>
        <taxon>Rhabditida</taxon>
        <taxon>Tylenchina</taxon>
        <taxon>Panagrolaimomorpha</taxon>
        <taxon>Panagrolaimoidea</taxon>
        <taxon>Panagrolaimidae</taxon>
        <taxon>Panagrolaimus</taxon>
    </lineage>
</organism>
<proteinExistence type="predicted"/>
<evidence type="ECO:0000313" key="1">
    <source>
        <dbReference type="Proteomes" id="UP000887576"/>
    </source>
</evidence>
<dbReference type="Proteomes" id="UP000887576">
    <property type="component" value="Unplaced"/>
</dbReference>
<sequence>MTSKEFIIVGGVSGCGKSTVGQALAEKLKVEFIDGDKFHPKENIAKMSSGIPLNDDDRRDDDRHGWLENLSTFAKDGQSKVVACSALKRSYRRILASKSSNYRIVKRQGHFMKAKMLKSQLETLELPSEDENGFTFAIDGDKPVDDVINDIISHLEK</sequence>
<protein>
    <submittedName>
        <fullName evidence="2">Gluconokinase</fullName>
    </submittedName>
</protein>
<evidence type="ECO:0000313" key="2">
    <source>
        <dbReference type="WBParaSite" id="JU765_v2.g16159.t2"/>
    </source>
</evidence>
<name>A0AC34QGB3_9BILA</name>